<evidence type="ECO:0000256" key="2">
    <source>
        <dbReference type="ARBA" id="ARBA00023082"/>
    </source>
</evidence>
<proteinExistence type="predicted"/>
<dbReference type="Pfam" id="PF04545">
    <property type="entry name" value="Sigma70_r4"/>
    <property type="match status" value="1"/>
</dbReference>
<dbReference type="SUPFAM" id="SSF48403">
    <property type="entry name" value="Ankyrin repeat"/>
    <property type="match status" value="1"/>
</dbReference>
<dbReference type="InterPro" id="IPR013325">
    <property type="entry name" value="RNA_pol_sigma_r2"/>
</dbReference>
<dbReference type="Gene3D" id="1.20.120.1810">
    <property type="match status" value="1"/>
</dbReference>
<dbReference type="CDD" id="cd06171">
    <property type="entry name" value="Sigma70_r4"/>
    <property type="match status" value="1"/>
</dbReference>
<dbReference type="GO" id="GO:0003677">
    <property type="term" value="F:DNA binding"/>
    <property type="evidence" value="ECO:0007669"/>
    <property type="project" value="UniProtKB-KW"/>
</dbReference>
<dbReference type="OrthoDB" id="8434131at2"/>
<evidence type="ECO:0000259" key="6">
    <source>
        <dbReference type="PROSITE" id="PS00716"/>
    </source>
</evidence>
<evidence type="ECO:0000313" key="7">
    <source>
        <dbReference type="EMBL" id="VFU08858.1"/>
    </source>
</evidence>
<dbReference type="InterPro" id="IPR007630">
    <property type="entry name" value="RNA_pol_sigma70_r4"/>
</dbReference>
<keyword evidence="2" id="KW-0731">Sigma factor</keyword>
<dbReference type="Proteomes" id="UP000294360">
    <property type="component" value="Chromosome"/>
</dbReference>
<reference evidence="7 8" key="1">
    <citation type="submission" date="2019-03" db="EMBL/GenBank/DDBJ databases">
        <authorList>
            <person name="Kox A.R. M."/>
        </authorList>
    </citation>
    <scope>NUCLEOTIDE SEQUENCE [LARGE SCALE GENOMIC DNA]</scope>
    <source>
        <strain evidence="7">MTUNDRAET4 annotated genome</strain>
    </source>
</reference>
<evidence type="ECO:0000256" key="4">
    <source>
        <dbReference type="ARBA" id="ARBA00023163"/>
    </source>
</evidence>
<dbReference type="Gene3D" id="1.25.40.20">
    <property type="entry name" value="Ankyrin repeat-containing domain"/>
    <property type="match status" value="1"/>
</dbReference>
<keyword evidence="4" id="KW-0804">Transcription</keyword>
<dbReference type="InterPro" id="IPR013324">
    <property type="entry name" value="RNA_pol_sigma_r3/r4-like"/>
</dbReference>
<dbReference type="EMBL" id="LR536450">
    <property type="protein sequence ID" value="VFU08858.1"/>
    <property type="molecule type" value="Genomic_DNA"/>
</dbReference>
<dbReference type="Pfam" id="PF04539">
    <property type="entry name" value="Sigma70_r3"/>
    <property type="match status" value="1"/>
</dbReference>
<dbReference type="PANTHER" id="PTHR30603:SF47">
    <property type="entry name" value="RNA POLYMERASE SIGMA FACTOR SIGD, CHLOROPLASTIC"/>
    <property type="match status" value="1"/>
</dbReference>
<evidence type="ECO:0000256" key="1">
    <source>
        <dbReference type="ARBA" id="ARBA00023015"/>
    </source>
</evidence>
<organism evidence="7 8">
    <name type="scientific">Methylocella tundrae</name>
    <dbReference type="NCBI Taxonomy" id="227605"/>
    <lineage>
        <taxon>Bacteria</taxon>
        <taxon>Pseudomonadati</taxon>
        <taxon>Pseudomonadota</taxon>
        <taxon>Alphaproteobacteria</taxon>
        <taxon>Hyphomicrobiales</taxon>
        <taxon>Beijerinckiaceae</taxon>
        <taxon>Methylocella</taxon>
    </lineage>
</organism>
<name>A0A4U8Z0H7_METTU</name>
<dbReference type="InterPro" id="IPR036770">
    <property type="entry name" value="Ankyrin_rpt-contain_sf"/>
</dbReference>
<dbReference type="GO" id="GO:0006352">
    <property type="term" value="P:DNA-templated transcription initiation"/>
    <property type="evidence" value="ECO:0007669"/>
    <property type="project" value="InterPro"/>
</dbReference>
<dbReference type="PANTHER" id="PTHR30603">
    <property type="entry name" value="RNA POLYMERASE SIGMA FACTOR RPO"/>
    <property type="match status" value="1"/>
</dbReference>
<keyword evidence="3" id="KW-0238">DNA-binding</keyword>
<keyword evidence="1" id="KW-0805">Transcription regulation</keyword>
<dbReference type="InterPro" id="IPR050239">
    <property type="entry name" value="Sigma-70_RNA_pol_init_factors"/>
</dbReference>
<dbReference type="Pfam" id="PF12796">
    <property type="entry name" value="Ank_2"/>
    <property type="match status" value="1"/>
</dbReference>
<dbReference type="RefSeq" id="WP_134488972.1">
    <property type="nucleotide sequence ID" value="NZ_CP139089.1"/>
</dbReference>
<dbReference type="PROSITE" id="PS00716">
    <property type="entry name" value="SIGMA70_2"/>
    <property type="match status" value="1"/>
</dbReference>
<sequence>MKIIDKISKILGTFSKVTNERELHPLDPAELRMIANARVEQLAEFARSPRLHGVDPKGDSPLHLAARMGNLALCDLFVRSGADPRAKNHDRHTPADVASSEGHRLVAQLLFSLADNPPIEDSDAALAVGRLGHFAGAQTKAVRAGTFQSAAIEREEDRAAFGEPQTFEPEEDAERFFYRSAGGPVSGTFVALGTSASQGANDADVDWELDLSPTQIAGEGIGSEAAVTPDLAGDDDFLKVRRRGRRSIKPAALPSSTRLSIAPECCLNWATEILEKGYFCSDDVDALISFCEGNGDSDELRSNLLRILDAAGLESFDEAINCEDALWDIRSDISADDLAEALESACSRATRLPGTSRFNMDKAIEARLLEPLLRAKRDLQLGILACEPAVHEILANLDKLIDGSVQTGFVTMRPIVPSRPDEAETAAFFKAGQALRYWNLAGRVMDGRRRREALEALEALDLSLVFHNALVGVLAEHEHYLEASRRLDAMISAIERLIIEHLPYARRFAARNVEAGEDPEDVFQVAFMGLQRSTLRFDPERGYRFVIYATFWMKQVLTRWRADEGAIVRIPMHRHQKLAKLDEAVERLEGSHGRPPTESELAEELGWDLKDVKLFLDIPRHYSDLEGLEQWEGAISGPEQEEALGQVEAARIISEALAELPDPDRQAEVIRMRYGIGRDRDMTLEEIGQIYRVTRERIRQIEAMGLEHLSHPRRKRRLQTLMGL</sequence>
<dbReference type="SUPFAM" id="SSF88946">
    <property type="entry name" value="Sigma2 domain of RNA polymerase sigma factors"/>
    <property type="match status" value="1"/>
</dbReference>
<accession>A0A4U8Z0H7</accession>
<dbReference type="PROSITE" id="PS50297">
    <property type="entry name" value="ANK_REP_REGION"/>
    <property type="match status" value="1"/>
</dbReference>
<feature type="domain" description="RNA polymerase sigma-70" evidence="6">
    <location>
        <begin position="683"/>
        <end position="709"/>
    </location>
</feature>
<dbReference type="Pfam" id="PF04542">
    <property type="entry name" value="Sigma70_r2"/>
    <property type="match status" value="1"/>
</dbReference>
<dbReference type="InterPro" id="IPR014284">
    <property type="entry name" value="RNA_pol_sigma-70_dom"/>
</dbReference>
<dbReference type="InterPro" id="IPR000943">
    <property type="entry name" value="RNA_pol_sigma70"/>
</dbReference>
<protein>
    <submittedName>
        <fullName evidence="7">RNA polymerase sigma factor</fullName>
    </submittedName>
</protein>
<dbReference type="GO" id="GO:0016987">
    <property type="term" value="F:sigma factor activity"/>
    <property type="evidence" value="ECO:0007669"/>
    <property type="project" value="UniProtKB-KW"/>
</dbReference>
<dbReference type="InterPro" id="IPR036388">
    <property type="entry name" value="WH-like_DNA-bd_sf"/>
</dbReference>
<dbReference type="AlphaFoldDB" id="A0A4U8Z0H7"/>
<dbReference type="SUPFAM" id="SSF88659">
    <property type="entry name" value="Sigma3 and sigma4 domains of RNA polymerase sigma factors"/>
    <property type="match status" value="2"/>
</dbReference>
<dbReference type="InterPro" id="IPR007624">
    <property type="entry name" value="RNA_pol_sigma70_r3"/>
</dbReference>
<evidence type="ECO:0000313" key="8">
    <source>
        <dbReference type="Proteomes" id="UP000294360"/>
    </source>
</evidence>
<dbReference type="KEGG" id="mtun:MTUNDRAET4_1965"/>
<evidence type="ECO:0000256" key="5">
    <source>
        <dbReference type="PROSITE-ProRule" id="PRU00023"/>
    </source>
</evidence>
<feature type="repeat" description="ANK" evidence="5">
    <location>
        <begin position="57"/>
        <end position="89"/>
    </location>
</feature>
<dbReference type="InterPro" id="IPR002110">
    <property type="entry name" value="Ankyrin_rpt"/>
</dbReference>
<keyword evidence="5" id="KW-0040">ANK repeat</keyword>
<evidence type="ECO:0000256" key="3">
    <source>
        <dbReference type="ARBA" id="ARBA00023125"/>
    </source>
</evidence>
<dbReference type="PRINTS" id="PR00046">
    <property type="entry name" value="SIGMA70FCT"/>
</dbReference>
<dbReference type="NCBIfam" id="TIGR02937">
    <property type="entry name" value="sigma70-ECF"/>
    <property type="match status" value="1"/>
</dbReference>
<dbReference type="Gene3D" id="1.10.10.10">
    <property type="entry name" value="Winged helix-like DNA-binding domain superfamily/Winged helix DNA-binding domain"/>
    <property type="match status" value="2"/>
</dbReference>
<dbReference type="SMART" id="SM00248">
    <property type="entry name" value="ANK"/>
    <property type="match status" value="2"/>
</dbReference>
<gene>
    <name evidence="7" type="primary">rpoD</name>
    <name evidence="7" type="ORF">MTUNDRAET4_1965</name>
</gene>
<dbReference type="InterPro" id="IPR007627">
    <property type="entry name" value="RNA_pol_sigma70_r2"/>
</dbReference>
<dbReference type="PROSITE" id="PS50088">
    <property type="entry name" value="ANK_REPEAT"/>
    <property type="match status" value="1"/>
</dbReference>